<evidence type="ECO:0000313" key="1">
    <source>
        <dbReference type="EMBL" id="ABI57373.1"/>
    </source>
</evidence>
<sequence>MTQEQPLPPQSGRHPLPIRGVMVSALLTALTLPALVQAHYPWADPTTHTPPGGQPLALEVGWGHTFPEDSRLSGTRLQDLVLWTPEAGQRAIPIDPGEQFQTPPLGPSGTGLIGIWQTPGYYSRTPQGGQRASRKEHPDALSCSRSVNSAKALLGSPPAEALIAVRLDMPLEIIPLQTPEAIAETGALKVRVLWQGEPYTGPVAAIHAETRGDVTDTPDAIADSDGDGYAKLTLDRPGRWLLHVHASTPYPTPNTCDVIQYNATLTLEVP</sequence>
<dbReference type="HOGENOM" id="CLU_089873_0_0_6"/>
<dbReference type="EMBL" id="CP000453">
    <property type="protein sequence ID" value="ABI57373.1"/>
    <property type="molecule type" value="Genomic_DNA"/>
</dbReference>
<evidence type="ECO:0000313" key="2">
    <source>
        <dbReference type="Proteomes" id="UP000001962"/>
    </source>
</evidence>
<dbReference type="OrthoDB" id="5783154at2"/>
<accession>Q0A714</accession>
<reference evidence="2" key="1">
    <citation type="submission" date="2006-08" db="EMBL/GenBank/DDBJ databases">
        <title>Complete sequence of Alkalilimnicola ehrilichei MLHE-1.</title>
        <authorList>
            <person name="Copeland A."/>
            <person name="Lucas S."/>
            <person name="Lapidus A."/>
            <person name="Barry K."/>
            <person name="Detter J.C."/>
            <person name="Glavina del Rio T."/>
            <person name="Hammon N."/>
            <person name="Israni S."/>
            <person name="Dalin E."/>
            <person name="Tice H."/>
            <person name="Pitluck S."/>
            <person name="Sims D."/>
            <person name="Brettin T."/>
            <person name="Bruce D."/>
            <person name="Han C."/>
            <person name="Tapia R."/>
            <person name="Gilna P."/>
            <person name="Schmutz J."/>
            <person name="Larimer F."/>
            <person name="Land M."/>
            <person name="Hauser L."/>
            <person name="Kyrpides N."/>
            <person name="Mikhailova N."/>
            <person name="Oremland R.S."/>
            <person name="Hoeft S.E."/>
            <person name="Switzer-Blum J."/>
            <person name="Kulp T."/>
            <person name="King G."/>
            <person name="Tabita R."/>
            <person name="Witte B."/>
            <person name="Santini J.M."/>
            <person name="Basu P."/>
            <person name="Hollibaugh J.T."/>
            <person name="Xie G."/>
            <person name="Stolz J.F."/>
            <person name="Richardson P."/>
        </authorList>
    </citation>
    <scope>NUCLEOTIDE SEQUENCE [LARGE SCALE GENOMIC DNA]</scope>
    <source>
        <strain evidence="2">ATCC BAA-1101 / DSM 17681 / MLHE-1</strain>
    </source>
</reference>
<dbReference type="Proteomes" id="UP000001962">
    <property type="component" value="Chromosome"/>
</dbReference>
<protein>
    <submittedName>
        <fullName evidence="1">ABC-type Co2+ transport system periplasmic component-like protein</fullName>
    </submittedName>
</protein>
<dbReference type="KEGG" id="aeh:Mlg_2031"/>
<dbReference type="AlphaFoldDB" id="Q0A714"/>
<keyword evidence="2" id="KW-1185">Reference proteome</keyword>
<dbReference type="Pfam" id="PF10670">
    <property type="entry name" value="DUF4198"/>
    <property type="match status" value="1"/>
</dbReference>
<dbReference type="RefSeq" id="WP_011629767.1">
    <property type="nucleotide sequence ID" value="NC_008340.1"/>
</dbReference>
<organism evidence="1 2">
    <name type="scientific">Alkalilimnicola ehrlichii (strain ATCC BAA-1101 / DSM 17681 / MLHE-1)</name>
    <dbReference type="NCBI Taxonomy" id="187272"/>
    <lineage>
        <taxon>Bacteria</taxon>
        <taxon>Pseudomonadati</taxon>
        <taxon>Pseudomonadota</taxon>
        <taxon>Gammaproteobacteria</taxon>
        <taxon>Chromatiales</taxon>
        <taxon>Ectothiorhodospiraceae</taxon>
        <taxon>Alkalilimnicola</taxon>
    </lineage>
</organism>
<proteinExistence type="predicted"/>
<gene>
    <name evidence="1" type="ordered locus">Mlg_2031</name>
</gene>
<dbReference type="eggNOG" id="COG5266">
    <property type="taxonomic scope" value="Bacteria"/>
</dbReference>
<dbReference type="InterPro" id="IPR019613">
    <property type="entry name" value="DUF4198"/>
</dbReference>
<name>Q0A714_ALKEH</name>